<evidence type="ECO:0000256" key="1">
    <source>
        <dbReference type="ARBA" id="ARBA00001974"/>
    </source>
</evidence>
<organism evidence="6 7">
    <name type="scientific">Talaromyces rugulosus</name>
    <name type="common">Penicillium rugulosum</name>
    <dbReference type="NCBI Taxonomy" id="121627"/>
    <lineage>
        <taxon>Eukaryota</taxon>
        <taxon>Fungi</taxon>
        <taxon>Dikarya</taxon>
        <taxon>Ascomycota</taxon>
        <taxon>Pezizomycotina</taxon>
        <taxon>Eurotiomycetes</taxon>
        <taxon>Eurotiomycetidae</taxon>
        <taxon>Eurotiales</taxon>
        <taxon>Trichocomaceae</taxon>
        <taxon>Talaromyces</taxon>
        <taxon>Talaromyces sect. Islandici</taxon>
    </lineage>
</organism>
<dbReference type="EMBL" id="CP055900">
    <property type="protein sequence ID" value="QKX57815.1"/>
    <property type="molecule type" value="Genomic_DNA"/>
</dbReference>
<dbReference type="GO" id="GO:0004499">
    <property type="term" value="F:N,N-dimethylaniline monooxygenase activity"/>
    <property type="evidence" value="ECO:0007669"/>
    <property type="project" value="InterPro"/>
</dbReference>
<name>A0A7H8QWF4_TALRU</name>
<dbReference type="InterPro" id="IPR020946">
    <property type="entry name" value="Flavin_mOase-like"/>
</dbReference>
<dbReference type="SUPFAM" id="SSF51905">
    <property type="entry name" value="FAD/NAD(P)-binding domain"/>
    <property type="match status" value="3"/>
</dbReference>
<evidence type="ECO:0000313" key="7">
    <source>
        <dbReference type="Proteomes" id="UP000509510"/>
    </source>
</evidence>
<evidence type="ECO:0000256" key="3">
    <source>
        <dbReference type="ARBA" id="ARBA00022630"/>
    </source>
</evidence>
<dbReference type="AlphaFoldDB" id="A0A7H8QWF4"/>
<dbReference type="Proteomes" id="UP000509510">
    <property type="component" value="Chromosome III"/>
</dbReference>
<evidence type="ECO:0000256" key="2">
    <source>
        <dbReference type="ARBA" id="ARBA00010139"/>
    </source>
</evidence>
<dbReference type="Pfam" id="PF00743">
    <property type="entry name" value="FMO-like"/>
    <property type="match status" value="1"/>
</dbReference>
<dbReference type="GO" id="GO:0050661">
    <property type="term" value="F:NADP binding"/>
    <property type="evidence" value="ECO:0007669"/>
    <property type="project" value="InterPro"/>
</dbReference>
<keyword evidence="5" id="KW-0560">Oxidoreductase</keyword>
<keyword evidence="3" id="KW-0285">Flavoprotein</keyword>
<dbReference type="GO" id="GO:0050660">
    <property type="term" value="F:flavin adenine dinucleotide binding"/>
    <property type="evidence" value="ECO:0007669"/>
    <property type="project" value="InterPro"/>
</dbReference>
<dbReference type="GeneID" id="55992433"/>
<dbReference type="InterPro" id="IPR051209">
    <property type="entry name" value="FAD-bind_Monooxygenase_sf"/>
</dbReference>
<dbReference type="KEGG" id="trg:TRUGW13939_04935"/>
<dbReference type="PANTHER" id="PTHR42877">
    <property type="entry name" value="L-ORNITHINE N(5)-MONOOXYGENASE-RELATED"/>
    <property type="match status" value="1"/>
</dbReference>
<evidence type="ECO:0000256" key="5">
    <source>
        <dbReference type="ARBA" id="ARBA00023002"/>
    </source>
</evidence>
<evidence type="ECO:0008006" key="8">
    <source>
        <dbReference type="Google" id="ProtNLM"/>
    </source>
</evidence>
<gene>
    <name evidence="6" type="ORF">TRUGW13939_04935</name>
</gene>
<protein>
    <recommendedName>
        <fullName evidence="8">FAD/NAD(P)-binding domain-containing protein</fullName>
    </recommendedName>
</protein>
<evidence type="ECO:0000256" key="4">
    <source>
        <dbReference type="ARBA" id="ARBA00022827"/>
    </source>
</evidence>
<dbReference type="Gene3D" id="3.50.50.60">
    <property type="entry name" value="FAD/NAD(P)-binding domain"/>
    <property type="match status" value="2"/>
</dbReference>
<proteinExistence type="inferred from homology"/>
<comment type="similarity">
    <text evidence="2">Belongs to the FAD-binding monooxygenase family.</text>
</comment>
<reference evidence="7" key="1">
    <citation type="submission" date="2020-06" db="EMBL/GenBank/DDBJ databases">
        <title>A chromosome-scale genome assembly of Talaromyces rugulosus W13939.</title>
        <authorList>
            <person name="Wang B."/>
            <person name="Guo L."/>
            <person name="Ye K."/>
            <person name="Wang L."/>
        </authorList>
    </citation>
    <scope>NUCLEOTIDE SEQUENCE [LARGE SCALE GENOMIC DNA]</scope>
    <source>
        <strain evidence="7">W13939</strain>
    </source>
</reference>
<keyword evidence="7" id="KW-1185">Reference proteome</keyword>
<dbReference type="PANTHER" id="PTHR42877:SF7">
    <property type="entry name" value="FLAVIN-BINDING MONOOXYGENASE-RELATED"/>
    <property type="match status" value="1"/>
</dbReference>
<dbReference type="InterPro" id="IPR036188">
    <property type="entry name" value="FAD/NAD-bd_sf"/>
</dbReference>
<dbReference type="OrthoDB" id="74360at2759"/>
<keyword evidence="4" id="KW-0274">FAD</keyword>
<comment type="cofactor">
    <cofactor evidence="1">
        <name>FAD</name>
        <dbReference type="ChEBI" id="CHEBI:57692"/>
    </cofactor>
</comment>
<accession>A0A7H8QWF4</accession>
<evidence type="ECO:0000313" key="6">
    <source>
        <dbReference type="EMBL" id="QKX57815.1"/>
    </source>
</evidence>
<dbReference type="RefSeq" id="XP_035343993.1">
    <property type="nucleotide sequence ID" value="XM_035488100.1"/>
</dbReference>
<sequence>MSLTNGVQQNGLHQDGSSAYKIADSPLGTRRPLRVVCIGAGFSGLLMAIVFEEKMRNQNITFQIYESNNDLGGTWLVNRYPGCQCDIPAHNYAYSFEANPNWPNYYASSEQIFDYLKGVANKYNCGTYIKYQSTVKSANWNEASGKWELKVHDLERDTEFTDSPDILINAGGLLNNWKWPEIAGIETFQGKLMHSAHWDQEYDFNDKKVAVIGIGSSAIQILPQLATKAKNVTSFVRSKTWISPEGIVEPEKGDPKMDKNQYYDAEELKRFKEDPKYLQEHRRILADRRIRNFKSSMAGSEAQRNADAFYRKTMIERLGDTEKGKDIANWLLPDFPVGCRRVTPGPGFLESLVRDNVNTLWDNIHSITETGIKTKDGRDIEFDVICCATGFDTTFRPRFPVVGLNGIELAKKWAENEPECYFGTTIPDFPNYFTFIGPNSPISNGSLVQAIQMTGVYISQCIEKIQTQGIKSFAVNAKVTSEYNEHTQEYLKGTVWTAPCSSWYKRGTKDGRVVAIYAGSTYHFIESLRKPRWEDYDIEYFSKNRFAFLGNGFTQREARDETVADTQTLDFDEYWNLMVLPDIYG</sequence>